<evidence type="ECO:0000313" key="5">
    <source>
        <dbReference type="EMBL" id="KAB8028049.1"/>
    </source>
</evidence>
<dbReference type="CDD" id="cd09892">
    <property type="entry name" value="NGN_SP_RfaH"/>
    <property type="match status" value="1"/>
</dbReference>
<dbReference type="GO" id="GO:0031564">
    <property type="term" value="P:transcription antitermination"/>
    <property type="evidence" value="ECO:0007669"/>
    <property type="project" value="UniProtKB-KW"/>
</dbReference>
<dbReference type="InterPro" id="IPR008991">
    <property type="entry name" value="Translation_prot_SH3-like_sf"/>
</dbReference>
<dbReference type="Gene3D" id="3.30.70.940">
    <property type="entry name" value="NusG, N-terminal domain"/>
    <property type="match status" value="1"/>
</dbReference>
<dbReference type="CDD" id="cd06091">
    <property type="entry name" value="KOW_NusG"/>
    <property type="match status" value="1"/>
</dbReference>
<feature type="domain" description="NusG-like N-terminal" evidence="4">
    <location>
        <begin position="1"/>
        <end position="100"/>
    </location>
</feature>
<dbReference type="GO" id="GO:0005829">
    <property type="term" value="C:cytosol"/>
    <property type="evidence" value="ECO:0007669"/>
    <property type="project" value="TreeGrafter"/>
</dbReference>
<keyword evidence="1" id="KW-0889">Transcription antitermination</keyword>
<dbReference type="GO" id="GO:0006354">
    <property type="term" value="P:DNA-templated transcription elongation"/>
    <property type="evidence" value="ECO:0007669"/>
    <property type="project" value="InterPro"/>
</dbReference>
<accession>A0A833JAM6</accession>
<dbReference type="Proteomes" id="UP000442694">
    <property type="component" value="Unassembled WGS sequence"/>
</dbReference>
<protein>
    <submittedName>
        <fullName evidence="5">Transcriptional activator RfaH</fullName>
    </submittedName>
</protein>
<organism evidence="5 6">
    <name type="scientific">Fluviispira multicolorata</name>
    <dbReference type="NCBI Taxonomy" id="2654512"/>
    <lineage>
        <taxon>Bacteria</taxon>
        <taxon>Pseudomonadati</taxon>
        <taxon>Bdellovibrionota</taxon>
        <taxon>Oligoflexia</taxon>
        <taxon>Silvanigrellales</taxon>
        <taxon>Silvanigrellaceae</taxon>
        <taxon>Fluviispira</taxon>
    </lineage>
</organism>
<dbReference type="PANTHER" id="PTHR30265">
    <property type="entry name" value="RHO-INTERACTING TRANSCRIPTION TERMINATION FACTOR NUSG"/>
    <property type="match status" value="1"/>
</dbReference>
<keyword evidence="6" id="KW-1185">Reference proteome</keyword>
<evidence type="ECO:0000259" key="4">
    <source>
        <dbReference type="SMART" id="SM00738"/>
    </source>
</evidence>
<name>A0A833JAM6_9BACT</name>
<dbReference type="SUPFAM" id="SSF50104">
    <property type="entry name" value="Translation proteins SH3-like domain"/>
    <property type="match status" value="1"/>
</dbReference>
<proteinExistence type="predicted"/>
<dbReference type="InterPro" id="IPR036735">
    <property type="entry name" value="NGN_dom_sf"/>
</dbReference>
<dbReference type="Pfam" id="PF02357">
    <property type="entry name" value="NusG"/>
    <property type="match status" value="1"/>
</dbReference>
<dbReference type="SMART" id="SM00738">
    <property type="entry name" value="NGN"/>
    <property type="match status" value="1"/>
</dbReference>
<sequence length="166" mass="19398">MKQWYVAHTQPLKEKYAKSHLLEQDFEVYLPCIKKIRRHARKVDEVLAPLFPRYLFVKFDIEKDRWSKINGTRGISSLITANYVPVQLSEQIIYELKKNENKDGILPISSLELFSKGDKVKIVEGSFKDHNAIFESFTDKDRVQLLLNFLGREMKVLLPVTLIEST</sequence>
<dbReference type="InterPro" id="IPR006645">
    <property type="entry name" value="NGN-like_dom"/>
</dbReference>
<dbReference type="SUPFAM" id="SSF82679">
    <property type="entry name" value="N-utilization substance G protein NusG, N-terminal domain"/>
    <property type="match status" value="1"/>
</dbReference>
<gene>
    <name evidence="5" type="ORF">GCL57_13435</name>
</gene>
<dbReference type="AlphaFoldDB" id="A0A833JAM6"/>
<evidence type="ECO:0000256" key="3">
    <source>
        <dbReference type="ARBA" id="ARBA00023163"/>
    </source>
</evidence>
<reference evidence="5 6" key="1">
    <citation type="submission" date="2019-10" db="EMBL/GenBank/DDBJ databases">
        <title>New genus of Silvanigrellaceae.</title>
        <authorList>
            <person name="Pitt A."/>
            <person name="Hahn M.W."/>
        </authorList>
    </citation>
    <scope>NUCLEOTIDE SEQUENCE [LARGE SCALE GENOMIC DNA]</scope>
    <source>
        <strain evidence="5 6">33A1-SZDP</strain>
    </source>
</reference>
<keyword evidence="3" id="KW-0804">Transcription</keyword>
<dbReference type="EMBL" id="WFLN01000010">
    <property type="protein sequence ID" value="KAB8028049.1"/>
    <property type="molecule type" value="Genomic_DNA"/>
</dbReference>
<comment type="caution">
    <text evidence="5">The sequence shown here is derived from an EMBL/GenBank/DDBJ whole genome shotgun (WGS) entry which is preliminary data.</text>
</comment>
<keyword evidence="2" id="KW-0805">Transcription regulation</keyword>
<evidence type="ECO:0000256" key="1">
    <source>
        <dbReference type="ARBA" id="ARBA00022814"/>
    </source>
</evidence>
<dbReference type="InterPro" id="IPR043425">
    <property type="entry name" value="NusG-like"/>
</dbReference>
<evidence type="ECO:0000313" key="6">
    <source>
        <dbReference type="Proteomes" id="UP000442694"/>
    </source>
</evidence>
<dbReference type="PANTHER" id="PTHR30265:SF7">
    <property type="entry name" value="TRANSCRIPTION ANTITERMINATION PROTEIN RFAH"/>
    <property type="match status" value="1"/>
</dbReference>
<dbReference type="RefSeq" id="WP_152213871.1">
    <property type="nucleotide sequence ID" value="NZ_WFLN01000010.1"/>
</dbReference>
<evidence type="ECO:0000256" key="2">
    <source>
        <dbReference type="ARBA" id="ARBA00023015"/>
    </source>
</evidence>